<protein>
    <submittedName>
        <fullName evidence="1">Uncharacterized protein</fullName>
    </submittedName>
</protein>
<comment type="caution">
    <text evidence="1">The sequence shown here is derived from an EMBL/GenBank/DDBJ whole genome shotgun (WGS) entry which is preliminary data.</text>
</comment>
<dbReference type="InterPro" id="IPR047907">
    <property type="entry name" value="CD1375-like"/>
</dbReference>
<dbReference type="NCBIfam" id="NF040910">
    <property type="entry name" value="CD1375_fam"/>
    <property type="match status" value="1"/>
</dbReference>
<dbReference type="EMBL" id="JAASTX010000009">
    <property type="protein sequence ID" value="MBC1491957.1"/>
    <property type="molecule type" value="Genomic_DNA"/>
</dbReference>
<accession>A0A7X1CC06</accession>
<dbReference type="Proteomes" id="UP000533953">
    <property type="component" value="Unassembled WGS sequence"/>
</dbReference>
<evidence type="ECO:0000313" key="2">
    <source>
        <dbReference type="Proteomes" id="UP000533953"/>
    </source>
</evidence>
<reference evidence="1 2" key="1">
    <citation type="submission" date="2020-03" db="EMBL/GenBank/DDBJ databases">
        <title>Soil Listeria distribution.</title>
        <authorList>
            <person name="Liao J."/>
            <person name="Wiedmann M."/>
        </authorList>
    </citation>
    <scope>NUCLEOTIDE SEQUENCE [LARGE SCALE GENOMIC DNA]</scope>
    <source>
        <strain evidence="1 2">FSL L7-1547</strain>
    </source>
</reference>
<sequence>MSFLIKKFVESILDENVERTIEDVPARYKEQVQQTLDDHYAALEKLEIE</sequence>
<organism evidence="1 2">
    <name type="scientific">Listeria booriae</name>
    <dbReference type="NCBI Taxonomy" id="1552123"/>
    <lineage>
        <taxon>Bacteria</taxon>
        <taxon>Bacillati</taxon>
        <taxon>Bacillota</taxon>
        <taxon>Bacilli</taxon>
        <taxon>Bacillales</taxon>
        <taxon>Listeriaceae</taxon>
        <taxon>Listeria</taxon>
    </lineage>
</organism>
<name>A0A7X1CC06_9LIST</name>
<proteinExistence type="predicted"/>
<evidence type="ECO:0000313" key="1">
    <source>
        <dbReference type="EMBL" id="MBC1491957.1"/>
    </source>
</evidence>
<dbReference type="AlphaFoldDB" id="A0A7X1CC06"/>
<gene>
    <name evidence="1" type="ORF">HCI99_08940</name>
</gene>
<dbReference type="RefSeq" id="WP_185417468.1">
    <property type="nucleotide sequence ID" value="NZ_JAASTX010000009.1"/>
</dbReference>